<sequence length="108" mass="12477">MIFTSLFSPAHVSDNSVYQSLGIREYITWCHCYLVRFEPKISRFSFHFIDVKCLINFRSYGISENHVSFAGGILISSIVQSSRGNTIFIKGSVNLKDNKYYENTRVYC</sequence>
<dbReference type="AlphaFoldDB" id="M1A4X2"/>
<dbReference type="HOGENOM" id="CLU_2201743_0_0_1"/>
<dbReference type="Proteomes" id="UP000011115">
    <property type="component" value="Unassembled WGS sequence"/>
</dbReference>
<protein>
    <submittedName>
        <fullName evidence="1">rRNA-processing protein UTP23</fullName>
    </submittedName>
</protein>
<dbReference type="Gramene" id="PGSC0003DMT400014808">
    <property type="protein sequence ID" value="PGSC0003DMT400014808"/>
    <property type="gene ID" value="PGSC0003DMG400005779"/>
</dbReference>
<dbReference type="OrthoDB" id="25675at2759"/>
<organism evidence="1 2">
    <name type="scientific">Solanum tuberosum</name>
    <name type="common">Potato</name>
    <dbReference type="NCBI Taxonomy" id="4113"/>
    <lineage>
        <taxon>Eukaryota</taxon>
        <taxon>Viridiplantae</taxon>
        <taxon>Streptophyta</taxon>
        <taxon>Embryophyta</taxon>
        <taxon>Tracheophyta</taxon>
        <taxon>Spermatophyta</taxon>
        <taxon>Magnoliopsida</taxon>
        <taxon>eudicotyledons</taxon>
        <taxon>Gunneridae</taxon>
        <taxon>Pentapetalae</taxon>
        <taxon>asterids</taxon>
        <taxon>lamiids</taxon>
        <taxon>Solanales</taxon>
        <taxon>Solanaceae</taxon>
        <taxon>Solanoideae</taxon>
        <taxon>Solaneae</taxon>
        <taxon>Solanum</taxon>
    </lineage>
</organism>
<evidence type="ECO:0000313" key="1">
    <source>
        <dbReference type="EnsemblPlants" id="PGSC0003DMT400014808"/>
    </source>
</evidence>
<proteinExistence type="predicted"/>
<reference evidence="2" key="1">
    <citation type="journal article" date="2011" name="Nature">
        <title>Genome sequence and analysis of the tuber crop potato.</title>
        <authorList>
            <consortium name="The Potato Genome Sequencing Consortium"/>
        </authorList>
    </citation>
    <scope>NUCLEOTIDE SEQUENCE [LARGE SCALE GENOMIC DNA]</scope>
    <source>
        <strain evidence="2">cv. DM1-3 516 R44</strain>
    </source>
</reference>
<evidence type="ECO:0000313" key="2">
    <source>
        <dbReference type="Proteomes" id="UP000011115"/>
    </source>
</evidence>
<keyword evidence="2" id="KW-1185">Reference proteome</keyword>
<dbReference type="EnsemblPlants" id="PGSC0003DMT400014808">
    <property type="protein sequence ID" value="PGSC0003DMT400014808"/>
    <property type="gene ID" value="PGSC0003DMG400005779"/>
</dbReference>
<accession>M1A4X2</accession>
<dbReference type="ExpressionAtlas" id="M1A4X2">
    <property type="expression patterns" value="baseline and differential"/>
</dbReference>
<name>M1A4X2_SOLTU</name>
<gene>
    <name evidence="1" type="primary">LOC102593911</name>
</gene>
<reference evidence="1" key="2">
    <citation type="submission" date="2015-06" db="UniProtKB">
        <authorList>
            <consortium name="EnsemblPlants"/>
        </authorList>
    </citation>
    <scope>IDENTIFICATION</scope>
    <source>
        <strain evidence="1">DM1-3 516 R44</strain>
    </source>
</reference>